<keyword evidence="1 9" id="KW-0963">Cytoplasm</keyword>
<comment type="caution">
    <text evidence="11">The sequence shown here is derived from an EMBL/GenBank/DDBJ whole genome shotgun (WGS) entry which is preliminary data.</text>
</comment>
<dbReference type="InterPro" id="IPR014729">
    <property type="entry name" value="Rossmann-like_a/b/a_fold"/>
</dbReference>
<accession>A0A077MG61</accession>
<dbReference type="NCBIfam" id="TIGR00125">
    <property type="entry name" value="cyt_tran_rel"/>
    <property type="match status" value="1"/>
</dbReference>
<comment type="pathway">
    <text evidence="9">Cofactor biosynthesis; coenzyme A biosynthesis; CoA from (R)-pantothenate: step 4/5.</text>
</comment>
<evidence type="ECO:0000256" key="7">
    <source>
        <dbReference type="ARBA" id="ARBA00022993"/>
    </source>
</evidence>
<feature type="binding site" evidence="9">
    <location>
        <begin position="9"/>
        <end position="10"/>
    </location>
    <ligand>
        <name>ATP</name>
        <dbReference type="ChEBI" id="CHEBI:30616"/>
    </ligand>
</feature>
<feature type="binding site" evidence="9">
    <location>
        <position position="41"/>
    </location>
    <ligand>
        <name>substrate</name>
    </ligand>
</feature>
<comment type="similarity">
    <text evidence="9">Belongs to the bacterial CoaD family.</text>
</comment>
<feature type="site" description="Transition state stabilizer" evidence="9">
    <location>
        <position position="17"/>
    </location>
</feature>
<evidence type="ECO:0000256" key="3">
    <source>
        <dbReference type="ARBA" id="ARBA00022695"/>
    </source>
</evidence>
<comment type="subcellular location">
    <subcellularLocation>
        <location evidence="9">Cytoplasm</location>
    </subcellularLocation>
</comment>
<dbReference type="EMBL" id="CAJC01000186">
    <property type="protein sequence ID" value="CCI54458.1"/>
    <property type="molecule type" value="Genomic_DNA"/>
</dbReference>
<keyword evidence="7 9" id="KW-0173">Coenzyme A biosynthesis</keyword>
<feature type="binding site" evidence="9">
    <location>
        <position position="88"/>
    </location>
    <ligand>
        <name>substrate</name>
    </ligand>
</feature>
<gene>
    <name evidence="9 11" type="primary">coaD</name>
    <name evidence="11" type="ORF">BN13_720012</name>
</gene>
<evidence type="ECO:0000256" key="8">
    <source>
        <dbReference type="ARBA" id="ARBA00029346"/>
    </source>
</evidence>
<dbReference type="InterPro" id="IPR004821">
    <property type="entry name" value="Cyt_trans-like"/>
</dbReference>
<dbReference type="InterPro" id="IPR001980">
    <property type="entry name" value="PPAT"/>
</dbReference>
<comment type="cofactor">
    <cofactor evidence="9">
        <name>Mg(2+)</name>
        <dbReference type="ChEBI" id="CHEBI:18420"/>
    </cofactor>
</comment>
<dbReference type="Gene3D" id="3.40.50.620">
    <property type="entry name" value="HUPs"/>
    <property type="match status" value="1"/>
</dbReference>
<keyword evidence="4 9" id="KW-0547">Nucleotide-binding</keyword>
<dbReference type="STRING" id="1193518.BN13_720012"/>
<evidence type="ECO:0000259" key="10">
    <source>
        <dbReference type="Pfam" id="PF01467"/>
    </source>
</evidence>
<feature type="binding site" evidence="9">
    <location>
        <position position="99"/>
    </location>
    <ligand>
        <name>ATP</name>
        <dbReference type="ChEBI" id="CHEBI:30616"/>
    </ligand>
</feature>
<dbReference type="EC" id="2.7.7.3" evidence="9"/>
<dbReference type="PANTHER" id="PTHR21342">
    <property type="entry name" value="PHOSPHOPANTETHEINE ADENYLYLTRANSFERASE"/>
    <property type="match status" value="1"/>
</dbReference>
<dbReference type="Proteomes" id="UP000035720">
    <property type="component" value="Unassembled WGS sequence"/>
</dbReference>
<feature type="domain" description="Cytidyltransferase-like" evidence="10">
    <location>
        <begin position="5"/>
        <end position="133"/>
    </location>
</feature>
<sequence>MSLALCPGSFDPVTAGHLDVIERAAGMFDTVLVAVLHNPAKQGTFPVAERLRFIEDACRHLPGVRVEAFANRLIVDVAREVGATCLLKGLRSETDFEYEVPMASMNRALTGIETLFLVGDPARAHISSSLVKEVARFGGDVSGMVPDAVRDALVAQFRSNLGAGPAAP</sequence>
<feature type="binding site" evidence="9">
    <location>
        <begin position="89"/>
        <end position="91"/>
    </location>
    <ligand>
        <name>ATP</name>
        <dbReference type="ChEBI" id="CHEBI:30616"/>
    </ligand>
</feature>
<dbReference type="SUPFAM" id="SSF52374">
    <property type="entry name" value="Nucleotidylyl transferase"/>
    <property type="match status" value="1"/>
</dbReference>
<evidence type="ECO:0000256" key="9">
    <source>
        <dbReference type="HAMAP-Rule" id="MF_00151"/>
    </source>
</evidence>
<keyword evidence="6 9" id="KW-0460">Magnesium</keyword>
<evidence type="ECO:0000256" key="4">
    <source>
        <dbReference type="ARBA" id="ARBA00022741"/>
    </source>
</evidence>
<proteinExistence type="inferred from homology"/>
<dbReference type="GO" id="GO:0004595">
    <property type="term" value="F:pantetheine-phosphate adenylyltransferase activity"/>
    <property type="evidence" value="ECO:0007669"/>
    <property type="project" value="UniProtKB-UniRule"/>
</dbReference>
<protein>
    <recommendedName>
        <fullName evidence="9">Phosphopantetheine adenylyltransferase</fullName>
        <ecNumber evidence="9">2.7.7.3</ecNumber>
    </recommendedName>
    <alternativeName>
        <fullName evidence="9">Dephospho-CoA pyrophosphorylase</fullName>
    </alternativeName>
    <alternativeName>
        <fullName evidence="9">Pantetheine-phosphate adenylyltransferase</fullName>
        <shortName evidence="9">PPAT</shortName>
    </alternativeName>
</protein>
<evidence type="ECO:0000313" key="11">
    <source>
        <dbReference type="EMBL" id="CCI54458.1"/>
    </source>
</evidence>
<keyword evidence="2 9" id="KW-0808">Transferase</keyword>
<keyword evidence="3 9" id="KW-0548">Nucleotidyltransferase</keyword>
<keyword evidence="12" id="KW-1185">Reference proteome</keyword>
<feature type="binding site" evidence="9">
    <location>
        <position position="9"/>
    </location>
    <ligand>
        <name>substrate</name>
    </ligand>
</feature>
<evidence type="ECO:0000256" key="2">
    <source>
        <dbReference type="ARBA" id="ARBA00022679"/>
    </source>
</evidence>
<evidence type="ECO:0000256" key="1">
    <source>
        <dbReference type="ARBA" id="ARBA00022490"/>
    </source>
</evidence>
<comment type="subunit">
    <text evidence="9">Homohexamer.</text>
</comment>
<comment type="catalytic activity">
    <reaction evidence="8 9">
        <text>(R)-4'-phosphopantetheine + ATP + H(+) = 3'-dephospho-CoA + diphosphate</text>
        <dbReference type="Rhea" id="RHEA:19801"/>
        <dbReference type="ChEBI" id="CHEBI:15378"/>
        <dbReference type="ChEBI" id="CHEBI:30616"/>
        <dbReference type="ChEBI" id="CHEBI:33019"/>
        <dbReference type="ChEBI" id="CHEBI:57328"/>
        <dbReference type="ChEBI" id="CHEBI:61723"/>
        <dbReference type="EC" id="2.7.7.3"/>
    </reaction>
</comment>
<reference evidence="11 12" key="1">
    <citation type="journal article" date="2013" name="ISME J.">
        <title>A metabolic model for members of the genus Tetrasphaera involved in enhanced biological phosphorus removal.</title>
        <authorList>
            <person name="Kristiansen R."/>
            <person name="Nguyen H.T.T."/>
            <person name="Saunders A.M."/>
            <person name="Nielsen J.L."/>
            <person name="Wimmer R."/>
            <person name="Le V.Q."/>
            <person name="McIlroy S.J."/>
            <person name="Petrovski S."/>
            <person name="Seviour R.J."/>
            <person name="Calteau A."/>
            <person name="Nielsen K.L."/>
            <person name="Nielsen P.H."/>
        </authorList>
    </citation>
    <scope>NUCLEOTIDE SEQUENCE [LARGE SCALE GENOMIC DNA]</scope>
    <source>
        <strain evidence="11 12">Ben 74</strain>
    </source>
</reference>
<dbReference type="NCBIfam" id="TIGR01510">
    <property type="entry name" value="coaD_prev_kdtB"/>
    <property type="match status" value="1"/>
</dbReference>
<dbReference type="PRINTS" id="PR01020">
    <property type="entry name" value="LPSBIOSNTHSS"/>
</dbReference>
<feature type="binding site" evidence="9">
    <location>
        <position position="74"/>
    </location>
    <ligand>
        <name>substrate</name>
    </ligand>
</feature>
<dbReference type="GO" id="GO:0015937">
    <property type="term" value="P:coenzyme A biosynthetic process"/>
    <property type="evidence" value="ECO:0007669"/>
    <property type="project" value="UniProtKB-UniRule"/>
</dbReference>
<dbReference type="OrthoDB" id="9806661at2"/>
<dbReference type="GO" id="GO:0005524">
    <property type="term" value="F:ATP binding"/>
    <property type="evidence" value="ECO:0007669"/>
    <property type="project" value="UniProtKB-KW"/>
</dbReference>
<organism evidence="11 12">
    <name type="scientific">Nostocoides jenkinsii Ben 74</name>
    <dbReference type="NCBI Taxonomy" id="1193518"/>
    <lineage>
        <taxon>Bacteria</taxon>
        <taxon>Bacillati</taxon>
        <taxon>Actinomycetota</taxon>
        <taxon>Actinomycetes</taxon>
        <taxon>Micrococcales</taxon>
        <taxon>Intrasporangiaceae</taxon>
        <taxon>Nostocoides</taxon>
    </lineage>
</organism>
<evidence type="ECO:0000256" key="6">
    <source>
        <dbReference type="ARBA" id="ARBA00022842"/>
    </source>
</evidence>
<dbReference type="Pfam" id="PF01467">
    <property type="entry name" value="CTP_transf_like"/>
    <property type="match status" value="1"/>
</dbReference>
<dbReference type="CDD" id="cd02163">
    <property type="entry name" value="PPAT"/>
    <property type="match status" value="1"/>
</dbReference>
<feature type="binding site" evidence="9">
    <location>
        <position position="17"/>
    </location>
    <ligand>
        <name>ATP</name>
        <dbReference type="ChEBI" id="CHEBI:30616"/>
    </ligand>
</feature>
<evidence type="ECO:0000256" key="5">
    <source>
        <dbReference type="ARBA" id="ARBA00022840"/>
    </source>
</evidence>
<dbReference type="UniPathway" id="UPA00241">
    <property type="reaction ID" value="UER00355"/>
</dbReference>
<name>A0A077MG61_9MICO</name>
<dbReference type="RefSeq" id="WP_048546980.1">
    <property type="nucleotide sequence ID" value="NZ_HF571038.1"/>
</dbReference>
<dbReference type="HAMAP" id="MF_00151">
    <property type="entry name" value="PPAT_bact"/>
    <property type="match status" value="1"/>
</dbReference>
<dbReference type="PANTHER" id="PTHR21342:SF1">
    <property type="entry name" value="PHOSPHOPANTETHEINE ADENYLYLTRANSFERASE"/>
    <property type="match status" value="1"/>
</dbReference>
<comment type="function">
    <text evidence="9">Reversibly transfers an adenylyl group from ATP to 4'-phosphopantetheine, yielding dephospho-CoA (dPCoA) and pyrophosphate.</text>
</comment>
<dbReference type="GO" id="GO:0005737">
    <property type="term" value="C:cytoplasm"/>
    <property type="evidence" value="ECO:0007669"/>
    <property type="project" value="UniProtKB-SubCell"/>
</dbReference>
<keyword evidence="5 9" id="KW-0067">ATP-binding</keyword>
<dbReference type="AlphaFoldDB" id="A0A077MG61"/>
<feature type="binding site" evidence="9">
    <location>
        <begin position="123"/>
        <end position="129"/>
    </location>
    <ligand>
        <name>ATP</name>
        <dbReference type="ChEBI" id="CHEBI:30616"/>
    </ligand>
</feature>
<evidence type="ECO:0000313" key="12">
    <source>
        <dbReference type="Proteomes" id="UP000035720"/>
    </source>
</evidence>